<comment type="caution">
    <text evidence="2">The sequence shown here is derived from an EMBL/GenBank/DDBJ whole genome shotgun (WGS) entry which is preliminary data.</text>
</comment>
<name>A0AAN9MVS4_CANGL</name>
<protein>
    <submittedName>
        <fullName evidence="2">Uncharacterized protein</fullName>
    </submittedName>
</protein>
<dbReference type="AlphaFoldDB" id="A0AAN9MVS4"/>
<accession>A0AAN9MVS4</accession>
<proteinExistence type="predicted"/>
<dbReference type="Proteomes" id="UP001367508">
    <property type="component" value="Unassembled WGS sequence"/>
</dbReference>
<keyword evidence="1" id="KW-0812">Transmembrane</keyword>
<organism evidence="2 3">
    <name type="scientific">Canavalia gladiata</name>
    <name type="common">Sword bean</name>
    <name type="synonym">Dolichos gladiatus</name>
    <dbReference type="NCBI Taxonomy" id="3824"/>
    <lineage>
        <taxon>Eukaryota</taxon>
        <taxon>Viridiplantae</taxon>
        <taxon>Streptophyta</taxon>
        <taxon>Embryophyta</taxon>
        <taxon>Tracheophyta</taxon>
        <taxon>Spermatophyta</taxon>
        <taxon>Magnoliopsida</taxon>
        <taxon>eudicotyledons</taxon>
        <taxon>Gunneridae</taxon>
        <taxon>Pentapetalae</taxon>
        <taxon>rosids</taxon>
        <taxon>fabids</taxon>
        <taxon>Fabales</taxon>
        <taxon>Fabaceae</taxon>
        <taxon>Papilionoideae</taxon>
        <taxon>50 kb inversion clade</taxon>
        <taxon>NPAAA clade</taxon>
        <taxon>indigoferoid/millettioid clade</taxon>
        <taxon>Phaseoleae</taxon>
        <taxon>Canavalia</taxon>
    </lineage>
</organism>
<reference evidence="2 3" key="1">
    <citation type="submission" date="2024-01" db="EMBL/GenBank/DDBJ databases">
        <title>The genomes of 5 underutilized Papilionoideae crops provide insights into root nodulation and disease resistanc.</title>
        <authorList>
            <person name="Jiang F."/>
        </authorList>
    </citation>
    <scope>NUCLEOTIDE SEQUENCE [LARGE SCALE GENOMIC DNA]</scope>
    <source>
        <strain evidence="2">LVBAO_FW01</strain>
        <tissue evidence="2">Leaves</tissue>
    </source>
</reference>
<gene>
    <name evidence="2" type="ORF">VNO77_03584</name>
</gene>
<evidence type="ECO:0000313" key="3">
    <source>
        <dbReference type="Proteomes" id="UP001367508"/>
    </source>
</evidence>
<keyword evidence="3" id="KW-1185">Reference proteome</keyword>
<keyword evidence="1" id="KW-0472">Membrane</keyword>
<dbReference type="EMBL" id="JAYMYQ010000001">
    <property type="protein sequence ID" value="KAK7361516.1"/>
    <property type="molecule type" value="Genomic_DNA"/>
</dbReference>
<sequence length="107" mass="11728">MGALKPSHPLEALAMAIYLVGYPHFACYTLLLRPGFCPPHNSYVISHPHSGTAIGFCYICDKGATFSTAWRQLHSALLHIKLRVSVHGDTQSLIDLADIYSHVPGLQ</sequence>
<evidence type="ECO:0000256" key="1">
    <source>
        <dbReference type="SAM" id="Phobius"/>
    </source>
</evidence>
<feature type="transmembrane region" description="Helical" evidence="1">
    <location>
        <begin position="12"/>
        <end position="32"/>
    </location>
</feature>
<evidence type="ECO:0000313" key="2">
    <source>
        <dbReference type="EMBL" id="KAK7361516.1"/>
    </source>
</evidence>
<keyword evidence="1" id="KW-1133">Transmembrane helix</keyword>